<evidence type="ECO:0000313" key="3">
    <source>
        <dbReference type="Proteomes" id="UP000010483"/>
    </source>
</evidence>
<evidence type="ECO:0000256" key="1">
    <source>
        <dbReference type="SAM" id="MobiDB-lite"/>
    </source>
</evidence>
<reference evidence="3" key="1">
    <citation type="journal article" date="2013" name="Proc. Natl. Acad. Sci. U.S.A.">
        <title>Improving the coverage of the cyanobacterial phylum using diversity-driven genome sequencing.</title>
        <authorList>
            <person name="Shih P.M."/>
            <person name="Wu D."/>
            <person name="Latifi A."/>
            <person name="Axen S.D."/>
            <person name="Fewer D.P."/>
            <person name="Talla E."/>
            <person name="Calteau A."/>
            <person name="Cai F."/>
            <person name="Tandeau de Marsac N."/>
            <person name="Rippka R."/>
            <person name="Herdman M."/>
            <person name="Sivonen K."/>
            <person name="Coursin T."/>
            <person name="Laurent T."/>
            <person name="Goodwin L."/>
            <person name="Nolan M."/>
            <person name="Davenport K.W."/>
            <person name="Han C.S."/>
            <person name="Rubin E.M."/>
            <person name="Eisen J.A."/>
            <person name="Woyke T."/>
            <person name="Gugger M."/>
            <person name="Kerfeld C.A."/>
        </authorList>
    </citation>
    <scope>NUCLEOTIDE SEQUENCE [LARGE SCALE GENOMIC DNA]</scope>
    <source>
        <strain evidence="3">ATCC 29140 / PCC 7202</strain>
    </source>
</reference>
<dbReference type="EMBL" id="CP003940">
    <property type="protein sequence ID" value="AFZ47887.1"/>
    <property type="molecule type" value="Genomic_DNA"/>
</dbReference>
<dbReference type="STRING" id="292563.Cyast_1934"/>
<proteinExistence type="predicted"/>
<protein>
    <submittedName>
        <fullName evidence="2">Uncharacterized protein</fullName>
    </submittedName>
</protein>
<feature type="compositionally biased region" description="Polar residues" evidence="1">
    <location>
        <begin position="46"/>
        <end position="56"/>
    </location>
</feature>
<dbReference type="AlphaFoldDB" id="K9YN50"/>
<keyword evidence="3" id="KW-1185">Reference proteome</keyword>
<dbReference type="Proteomes" id="UP000010483">
    <property type="component" value="Chromosome"/>
</dbReference>
<dbReference type="KEGG" id="csn:Cyast_1934"/>
<name>K9YN50_CYASC</name>
<accession>K9YN50</accession>
<organism evidence="2 3">
    <name type="scientific">Cyanobacterium stanieri (strain ATCC 29140 / PCC 7202)</name>
    <dbReference type="NCBI Taxonomy" id="292563"/>
    <lineage>
        <taxon>Bacteria</taxon>
        <taxon>Bacillati</taxon>
        <taxon>Cyanobacteriota</taxon>
        <taxon>Cyanophyceae</taxon>
        <taxon>Oscillatoriophycideae</taxon>
        <taxon>Chroococcales</taxon>
        <taxon>Geminocystaceae</taxon>
        <taxon>Cyanobacterium</taxon>
    </lineage>
</organism>
<sequence>MAIAASIAGIAIVNINSTQAQNISKINSTDGRQLRIEGIRGEPTIPQENHNSTPNNRAVPHIKPELTPNNRAVPHIKPELTPNNRAVPHIRPELTPNQDN</sequence>
<dbReference type="BioCyc" id="CSTA292563:G1353-1941-MONOMER"/>
<evidence type="ECO:0000313" key="2">
    <source>
        <dbReference type="EMBL" id="AFZ47887.1"/>
    </source>
</evidence>
<dbReference type="HOGENOM" id="CLU_2301162_0_0_3"/>
<feature type="region of interest" description="Disordered" evidence="1">
    <location>
        <begin position="41"/>
        <end position="100"/>
    </location>
</feature>
<gene>
    <name evidence="2" type="ordered locus">Cyast_1934</name>
</gene>